<dbReference type="SUPFAM" id="SSF46955">
    <property type="entry name" value="Putative DNA-binding domain"/>
    <property type="match status" value="1"/>
</dbReference>
<protein>
    <recommendedName>
        <fullName evidence="1">HTH merR-type domain-containing protein</fullName>
    </recommendedName>
</protein>
<dbReference type="AlphaFoldDB" id="A0AAT9G171"/>
<dbReference type="GO" id="GO:0003677">
    <property type="term" value="F:DNA binding"/>
    <property type="evidence" value="ECO:0007669"/>
    <property type="project" value="InterPro"/>
</dbReference>
<sequence length="94" mass="11181">MNMFSLSKESENSLKRGILKLVENFLKDYLKPKQRITGLMTPKQLKEELEIDYNTLKRWERAGLKRFTPPIEDTRKVFYRIDDILIFLGADKES</sequence>
<feature type="domain" description="HTH merR-type" evidence="1">
    <location>
        <begin position="40"/>
        <end position="85"/>
    </location>
</feature>
<accession>A0AAT9G171</accession>
<dbReference type="InterPro" id="IPR009061">
    <property type="entry name" value="DNA-bd_dom_put_sf"/>
</dbReference>
<dbReference type="EMBL" id="AP028929">
    <property type="protein sequence ID" value="BET05263.1"/>
    <property type="molecule type" value="Genomic_DNA"/>
</dbReference>
<name>A0AAT9G171_9STRE</name>
<evidence type="ECO:0000313" key="2">
    <source>
        <dbReference type="EMBL" id="BET05263.1"/>
    </source>
</evidence>
<reference evidence="2" key="1">
    <citation type="submission" date="2024-06" db="EMBL/GenBank/DDBJ databases">
        <title>Whole Genome Sequence of Streptococcus sp. strain SN-1.</title>
        <authorList>
            <person name="Saito M."/>
            <person name="Kuwahara N."/>
            <person name="Senpuku H."/>
        </authorList>
    </citation>
    <scope>NUCLEOTIDE SEQUENCE</scope>
    <source>
        <strain evidence="2">SN-1</strain>
    </source>
</reference>
<organism evidence="2">
    <name type="scientific">Streptococcus sp. SN-1</name>
    <dbReference type="NCBI Taxonomy" id="3074854"/>
    <lineage>
        <taxon>Bacteria</taxon>
        <taxon>Bacillati</taxon>
        <taxon>Bacillota</taxon>
        <taxon>Bacilli</taxon>
        <taxon>Lactobacillales</taxon>
        <taxon>Streptococcaceae</taxon>
        <taxon>Streptococcus</taxon>
    </lineage>
</organism>
<gene>
    <name evidence="2" type="ORF">MASAN616_11260</name>
</gene>
<evidence type="ECO:0000259" key="1">
    <source>
        <dbReference type="Pfam" id="PF13411"/>
    </source>
</evidence>
<dbReference type="GO" id="GO:0006355">
    <property type="term" value="P:regulation of DNA-templated transcription"/>
    <property type="evidence" value="ECO:0007669"/>
    <property type="project" value="InterPro"/>
</dbReference>
<dbReference type="Pfam" id="PF13411">
    <property type="entry name" value="MerR_1"/>
    <property type="match status" value="1"/>
</dbReference>
<dbReference type="InterPro" id="IPR000551">
    <property type="entry name" value="MerR-type_HTH_dom"/>
</dbReference>
<proteinExistence type="predicted"/>